<evidence type="ECO:0000313" key="8">
    <source>
        <dbReference type="Proteomes" id="UP001143347"/>
    </source>
</evidence>
<dbReference type="SUPFAM" id="SSF53613">
    <property type="entry name" value="Ribokinase-like"/>
    <property type="match status" value="1"/>
</dbReference>
<keyword evidence="4 7" id="KW-0418">Kinase</keyword>
<dbReference type="PANTHER" id="PTHR43085">
    <property type="entry name" value="HEXOKINASE FAMILY MEMBER"/>
    <property type="match status" value="1"/>
</dbReference>
<feature type="domain" description="Carbohydrate kinase PfkB" evidence="6">
    <location>
        <begin position="1"/>
        <end position="307"/>
    </location>
</feature>
<gene>
    <name evidence="7" type="ORF">OSB52_23740</name>
</gene>
<evidence type="ECO:0000256" key="4">
    <source>
        <dbReference type="ARBA" id="ARBA00022777"/>
    </source>
</evidence>
<dbReference type="InterPro" id="IPR029056">
    <property type="entry name" value="Ribokinase-like"/>
</dbReference>
<proteinExistence type="inferred from homology"/>
<protein>
    <submittedName>
        <fullName evidence="7">Carbohydrate kinase</fullName>
    </submittedName>
</protein>
<name>A0A9X3D975_9ACTN</name>
<evidence type="ECO:0000256" key="2">
    <source>
        <dbReference type="ARBA" id="ARBA00022679"/>
    </source>
</evidence>
<sequence length="315" mass="31809">MREIVVCGEALVDVVGTSASPAGAGGGLSPLQPALGGGPFNVAVTLGRLGSAVSLCSAVSTDTYGEAIVSALRSAGVGTSLLQRRAEPTSLALATIGPDGGAQYSFYVEGTADCQVSDPGPLASTVAAVCFGTLSMVLEPGASVYESLLRRSHGEGRLVIVDPNIRPAVIADPDAYRRRFASWTSSVDIVKLSDEDAGWLASGPDGTTGDEWLAAGVSAIITTAGAAGITVRTRHTELTVPAPPTQVVDTIGAGDSVVGGVLRHLDRIGALSSVAVAELDADQWRATAEFAGEVAAVTVSRPGADPPWASELASD</sequence>
<dbReference type="PANTHER" id="PTHR43085:SF1">
    <property type="entry name" value="PSEUDOURIDINE KINASE-RELATED"/>
    <property type="match status" value="1"/>
</dbReference>
<keyword evidence="3" id="KW-0547">Nucleotide-binding</keyword>
<keyword evidence="5" id="KW-0067">ATP-binding</keyword>
<evidence type="ECO:0000256" key="3">
    <source>
        <dbReference type="ARBA" id="ARBA00022741"/>
    </source>
</evidence>
<keyword evidence="8" id="KW-1185">Reference proteome</keyword>
<accession>A0A9X3D975</accession>
<dbReference type="Pfam" id="PF00294">
    <property type="entry name" value="PfkB"/>
    <property type="match status" value="1"/>
</dbReference>
<dbReference type="Proteomes" id="UP001143347">
    <property type="component" value="Unassembled WGS sequence"/>
</dbReference>
<dbReference type="InterPro" id="IPR050306">
    <property type="entry name" value="PfkB_Carbo_kinase"/>
</dbReference>
<evidence type="ECO:0000256" key="5">
    <source>
        <dbReference type="ARBA" id="ARBA00022840"/>
    </source>
</evidence>
<comment type="similarity">
    <text evidence="1">Belongs to the carbohydrate kinase PfkB family.</text>
</comment>
<dbReference type="CDD" id="cd01167">
    <property type="entry name" value="bac_FRK"/>
    <property type="match status" value="1"/>
</dbReference>
<organism evidence="7 8">
    <name type="scientific">Gordonia aquimaris</name>
    <dbReference type="NCBI Taxonomy" id="2984863"/>
    <lineage>
        <taxon>Bacteria</taxon>
        <taxon>Bacillati</taxon>
        <taxon>Actinomycetota</taxon>
        <taxon>Actinomycetes</taxon>
        <taxon>Mycobacteriales</taxon>
        <taxon>Gordoniaceae</taxon>
        <taxon>Gordonia</taxon>
    </lineage>
</organism>
<evidence type="ECO:0000256" key="1">
    <source>
        <dbReference type="ARBA" id="ARBA00010688"/>
    </source>
</evidence>
<dbReference type="GO" id="GO:0005524">
    <property type="term" value="F:ATP binding"/>
    <property type="evidence" value="ECO:0007669"/>
    <property type="project" value="UniProtKB-KW"/>
</dbReference>
<keyword evidence="2" id="KW-0808">Transferase</keyword>
<dbReference type="GO" id="GO:0016301">
    <property type="term" value="F:kinase activity"/>
    <property type="evidence" value="ECO:0007669"/>
    <property type="project" value="UniProtKB-KW"/>
</dbReference>
<dbReference type="EMBL" id="JAPKFM010000041">
    <property type="protein sequence ID" value="MCX2967086.1"/>
    <property type="molecule type" value="Genomic_DNA"/>
</dbReference>
<evidence type="ECO:0000259" key="6">
    <source>
        <dbReference type="Pfam" id="PF00294"/>
    </source>
</evidence>
<comment type="caution">
    <text evidence="7">The sequence shown here is derived from an EMBL/GenBank/DDBJ whole genome shotgun (WGS) entry which is preliminary data.</text>
</comment>
<dbReference type="InterPro" id="IPR011611">
    <property type="entry name" value="PfkB_dom"/>
</dbReference>
<dbReference type="PROSITE" id="PS00584">
    <property type="entry name" value="PFKB_KINASES_2"/>
    <property type="match status" value="1"/>
</dbReference>
<dbReference type="AlphaFoldDB" id="A0A9X3D975"/>
<dbReference type="InterPro" id="IPR002173">
    <property type="entry name" value="Carboh/pur_kinase_PfkB_CS"/>
</dbReference>
<dbReference type="Gene3D" id="3.40.1190.20">
    <property type="match status" value="1"/>
</dbReference>
<dbReference type="RefSeq" id="WP_266063770.1">
    <property type="nucleotide sequence ID" value="NZ_JAPKFM010000041.1"/>
</dbReference>
<evidence type="ECO:0000313" key="7">
    <source>
        <dbReference type="EMBL" id="MCX2967086.1"/>
    </source>
</evidence>
<reference evidence="7" key="1">
    <citation type="submission" date="2022-10" db="EMBL/GenBank/DDBJ databases">
        <title>WGS of marine actinomycetes from Thailand.</title>
        <authorList>
            <person name="Thawai C."/>
        </authorList>
    </citation>
    <scope>NUCLEOTIDE SEQUENCE</scope>
    <source>
        <strain evidence="7">SW21</strain>
    </source>
</reference>